<feature type="domain" description="DUF6851" evidence="1">
    <location>
        <begin position="106"/>
        <end position="241"/>
    </location>
</feature>
<proteinExistence type="predicted"/>
<dbReference type="STRING" id="485913.Krac_1407"/>
<dbReference type="InterPro" id="IPR036938">
    <property type="entry name" value="PAP2/HPO_sf"/>
</dbReference>
<evidence type="ECO:0000259" key="2">
    <source>
        <dbReference type="Pfam" id="PF22778"/>
    </source>
</evidence>
<reference evidence="3 4" key="1">
    <citation type="journal article" date="2011" name="Stand. Genomic Sci.">
        <title>Non-contiguous finished genome sequence and contextual data of the filamentous soil bacterium Ktedonobacter racemifer type strain (SOSP1-21).</title>
        <authorList>
            <person name="Chang Y.J."/>
            <person name="Land M."/>
            <person name="Hauser L."/>
            <person name="Chertkov O."/>
            <person name="Del Rio T.G."/>
            <person name="Nolan M."/>
            <person name="Copeland A."/>
            <person name="Tice H."/>
            <person name="Cheng J.F."/>
            <person name="Lucas S."/>
            <person name="Han C."/>
            <person name="Goodwin L."/>
            <person name="Pitluck S."/>
            <person name="Ivanova N."/>
            <person name="Ovchinikova G."/>
            <person name="Pati A."/>
            <person name="Chen A."/>
            <person name="Palaniappan K."/>
            <person name="Mavromatis K."/>
            <person name="Liolios K."/>
            <person name="Brettin T."/>
            <person name="Fiebig A."/>
            <person name="Rohde M."/>
            <person name="Abt B."/>
            <person name="Goker M."/>
            <person name="Detter J.C."/>
            <person name="Woyke T."/>
            <person name="Bristow J."/>
            <person name="Eisen J.A."/>
            <person name="Markowitz V."/>
            <person name="Hugenholtz P."/>
            <person name="Kyrpides N.C."/>
            <person name="Klenk H.P."/>
            <person name="Lapidus A."/>
        </authorList>
    </citation>
    <scope>NUCLEOTIDE SEQUENCE [LARGE SCALE GENOMIC DNA]</scope>
    <source>
        <strain evidence="4">DSM 44963</strain>
    </source>
</reference>
<protein>
    <recommendedName>
        <fullName evidence="5">Phosphoesterase PA-phosphatase related protein</fullName>
    </recommendedName>
</protein>
<dbReference type="SUPFAM" id="SSF48317">
    <property type="entry name" value="Acid phosphatase/Vanadium-dependent haloperoxidase"/>
    <property type="match status" value="1"/>
</dbReference>
<dbReference type="InParanoid" id="D6U1D4"/>
<dbReference type="Proteomes" id="UP000004508">
    <property type="component" value="Unassembled WGS sequence"/>
</dbReference>
<evidence type="ECO:0008006" key="5">
    <source>
        <dbReference type="Google" id="ProtNLM"/>
    </source>
</evidence>
<gene>
    <name evidence="3" type="ORF">Krac_1407</name>
</gene>
<dbReference type="CDD" id="cd03398">
    <property type="entry name" value="PAP2_haloperoxidase"/>
    <property type="match status" value="1"/>
</dbReference>
<dbReference type="EMBL" id="ADVG01000004">
    <property type="protein sequence ID" value="EFH80785.1"/>
    <property type="molecule type" value="Genomic_DNA"/>
</dbReference>
<dbReference type="Pfam" id="PF21167">
    <property type="entry name" value="DUF6851"/>
    <property type="match status" value="1"/>
</dbReference>
<dbReference type="InterPro" id="IPR049283">
    <property type="entry name" value="DUF6851"/>
</dbReference>
<dbReference type="AlphaFoldDB" id="D6U1D4"/>
<evidence type="ECO:0000313" key="3">
    <source>
        <dbReference type="EMBL" id="EFH80785.1"/>
    </source>
</evidence>
<dbReference type="PANTHER" id="PTHR34599:SF2">
    <property type="entry name" value="TRAF-TYPE DOMAIN-CONTAINING PROTEIN"/>
    <property type="match status" value="1"/>
</dbReference>
<name>D6U1D4_KTERA</name>
<comment type="caution">
    <text evidence="3">The sequence shown here is derived from an EMBL/GenBank/DDBJ whole genome shotgun (WGS) entry which is preliminary data.</text>
</comment>
<dbReference type="PANTHER" id="PTHR34599">
    <property type="entry name" value="PEROXIDASE-RELATED"/>
    <property type="match status" value="1"/>
</dbReference>
<feature type="domain" description="Vanadium-dependent haloperoxidase NapH1-like second helical-bundle" evidence="2">
    <location>
        <begin position="347"/>
        <end position="521"/>
    </location>
</feature>
<dbReference type="GO" id="GO:0004601">
    <property type="term" value="F:peroxidase activity"/>
    <property type="evidence" value="ECO:0007669"/>
    <property type="project" value="InterPro"/>
</dbReference>
<evidence type="ECO:0000313" key="4">
    <source>
        <dbReference type="Proteomes" id="UP000004508"/>
    </source>
</evidence>
<dbReference type="InterPro" id="IPR052559">
    <property type="entry name" value="V-haloperoxidase"/>
</dbReference>
<organism evidence="3 4">
    <name type="scientific">Ktedonobacter racemifer DSM 44963</name>
    <dbReference type="NCBI Taxonomy" id="485913"/>
    <lineage>
        <taxon>Bacteria</taxon>
        <taxon>Bacillati</taxon>
        <taxon>Chloroflexota</taxon>
        <taxon>Ktedonobacteria</taxon>
        <taxon>Ktedonobacterales</taxon>
        <taxon>Ktedonobacteraceae</taxon>
        <taxon>Ktedonobacter</taxon>
    </lineage>
</organism>
<dbReference type="Gene3D" id="1.10.606.10">
    <property type="entry name" value="Vanadium-containing Chloroperoxidase, domain 2"/>
    <property type="match status" value="1"/>
</dbReference>
<dbReference type="Pfam" id="PF22778">
    <property type="entry name" value="VCPO_2nd"/>
    <property type="match status" value="1"/>
</dbReference>
<dbReference type="InterPro" id="IPR016119">
    <property type="entry name" value="Br/Cl_peroxidase_C"/>
</dbReference>
<dbReference type="InterPro" id="IPR055161">
    <property type="entry name" value="NapH1-like_2nd"/>
</dbReference>
<dbReference type="eggNOG" id="COG2931">
    <property type="taxonomic scope" value="Bacteria"/>
</dbReference>
<keyword evidence="4" id="KW-1185">Reference proteome</keyword>
<accession>D6U1D4</accession>
<dbReference type="Gene3D" id="1.20.144.10">
    <property type="entry name" value="Phosphatidic acid phosphatase type 2/haloperoxidase"/>
    <property type="match status" value="1"/>
</dbReference>
<evidence type="ECO:0000259" key="1">
    <source>
        <dbReference type="Pfam" id="PF21167"/>
    </source>
</evidence>
<sequence>MDRRDERKWHAPLFKSTVLSRRKLFRSGLGVGVALAGSGTVADVISGCAFNRSADAAKSSQSLPTALSSIILDMNGNAVLQWSNLCLQAIRDTRPGPPMVARAIAIVQTCIYDAWTAYDQVAVGTRLGGTLRRPASEHTLANKKQAISYAAYSALIDLFPSETPLFNAFMEKQGYDPSDKSADPTTPTGIGNIAAEAVLMFRHNDGSNQLGDLHTGPYSDYTGYKPLNAPDVIKDPNRWQPLRVANGSGGFVVQKYIGPQWGRVIPFALTSGSQFRPAAPPQYPSADYLQEVKQVIQYSADLTDEQKVIAEYWADGPSSELPPGHWCLFAHFVSMRDHHDLDKDVKMFFLVGNAVFDAGIACWDAKRAYDSVRPVTAVHYLYNGKVIQSWRGPYQGTQLIDGKDWKPYQAPTVVTPAFPEYISGHSTFSSAAAEVLKRFTGSDTLNASYKKPANTSSFETGVLPASDITLSWPTFSAAANQAGLSRRYGGIHFERGDLEGRKVGRLVGTQVWNKGQAYINGSA</sequence>